<organism evidence="2 3">
    <name type="scientific">Trifolium subterraneum</name>
    <name type="common">Subterranean clover</name>
    <dbReference type="NCBI Taxonomy" id="3900"/>
    <lineage>
        <taxon>Eukaryota</taxon>
        <taxon>Viridiplantae</taxon>
        <taxon>Streptophyta</taxon>
        <taxon>Embryophyta</taxon>
        <taxon>Tracheophyta</taxon>
        <taxon>Spermatophyta</taxon>
        <taxon>Magnoliopsida</taxon>
        <taxon>eudicotyledons</taxon>
        <taxon>Gunneridae</taxon>
        <taxon>Pentapetalae</taxon>
        <taxon>rosids</taxon>
        <taxon>fabids</taxon>
        <taxon>Fabales</taxon>
        <taxon>Fabaceae</taxon>
        <taxon>Papilionoideae</taxon>
        <taxon>50 kb inversion clade</taxon>
        <taxon>NPAAA clade</taxon>
        <taxon>Hologalegina</taxon>
        <taxon>IRL clade</taxon>
        <taxon>Trifolieae</taxon>
        <taxon>Trifolium</taxon>
    </lineage>
</organism>
<dbReference type="Proteomes" id="UP000242715">
    <property type="component" value="Unassembled WGS sequence"/>
</dbReference>
<gene>
    <name evidence="2" type="ORF">TSUD_135740</name>
</gene>
<accession>A0A2Z6NYH2</accession>
<evidence type="ECO:0000313" key="2">
    <source>
        <dbReference type="EMBL" id="GAU41960.1"/>
    </source>
</evidence>
<dbReference type="AlphaFoldDB" id="A0A2Z6NYH2"/>
<feature type="compositionally biased region" description="Basic and acidic residues" evidence="1">
    <location>
        <begin position="7"/>
        <end position="27"/>
    </location>
</feature>
<evidence type="ECO:0000313" key="3">
    <source>
        <dbReference type="Proteomes" id="UP000242715"/>
    </source>
</evidence>
<reference evidence="3" key="1">
    <citation type="journal article" date="2017" name="Front. Plant Sci.">
        <title>Climate Clever Clovers: New Paradigm to Reduce the Environmental Footprint of Ruminants by Breeding Low Methanogenic Forages Utilizing Haplotype Variation.</title>
        <authorList>
            <person name="Kaur P."/>
            <person name="Appels R."/>
            <person name="Bayer P.E."/>
            <person name="Keeble-Gagnere G."/>
            <person name="Wang J."/>
            <person name="Hirakawa H."/>
            <person name="Shirasawa K."/>
            <person name="Vercoe P."/>
            <person name="Stefanova K."/>
            <person name="Durmic Z."/>
            <person name="Nichols P."/>
            <person name="Revell C."/>
            <person name="Isobe S.N."/>
            <person name="Edwards D."/>
            <person name="Erskine W."/>
        </authorList>
    </citation>
    <scope>NUCLEOTIDE SEQUENCE [LARGE SCALE GENOMIC DNA]</scope>
    <source>
        <strain evidence="3">cv. Daliak</strain>
    </source>
</reference>
<evidence type="ECO:0000256" key="1">
    <source>
        <dbReference type="SAM" id="MobiDB-lite"/>
    </source>
</evidence>
<protein>
    <submittedName>
        <fullName evidence="2">Uncharacterized protein</fullName>
    </submittedName>
</protein>
<keyword evidence="3" id="KW-1185">Reference proteome</keyword>
<sequence length="83" mass="9627">MKFRVWNRGEERNRKKREYQSEKEHERRRMSEIIIGRGISLGFCNGTKEGKLEAIKIGAGCNMIKEIRGKRGKYPTAGEEPSD</sequence>
<feature type="region of interest" description="Disordered" evidence="1">
    <location>
        <begin position="1"/>
        <end position="27"/>
    </location>
</feature>
<name>A0A2Z6NYH2_TRISU</name>
<dbReference type="EMBL" id="DF973892">
    <property type="protein sequence ID" value="GAU41960.1"/>
    <property type="molecule type" value="Genomic_DNA"/>
</dbReference>
<proteinExistence type="predicted"/>